<keyword evidence="1" id="KW-0812">Transmembrane</keyword>
<name>A0A8J2KEU2_9HEXA</name>
<sequence length="657" mass="76709">MWIPYALSDPRDVNIRLMKPLVPVKLTHVTCLLTIVIVSLKNIEFEKTNLMKIHTAYRHQPPIMTFTGSVEFTMQFLVFLVPESPNNKKTVSQLNQTSGLSANASISLMPSTFAHGFFFCSSCSRDDYDLIEFECSMESLYRDMLVARETLTKNGTNILWITAKPSGDADVLLDNRTPFYRKSPARLRVSTLKFLLSGNNSTLMGNYDKILERDQDPKNYIWGAGKPRILWQLDWNTMQMPDNLYFYITGSTSTFKFITSDGITRKSDETFQRFIIPFQPSFWYFLLGTLILTAFFMTIILYKMQPNVSLPRKFMGTLAKLLYVLLEQDADYNEMTVMAARFSKGALITWLVAAIVITNAYKGVVNSNFVFSFPYETKWRTLMDLSNFKLYLPTKNESVCSSHRSLQYTTRSLVGVQKNMKFEPHEFFNQLNRRYTMSVLERYDDEPKWQRTHNILQYTMDRIYFFCDQTQTLAYIIKKELREPKTAMVVETKQFPIYWRQVRDLVRANRKLKFAHNYKITDNFLKMPSGYYLTGGMDQVYQLVPNRLKILMSSGIYWLWEKWDKIIFPDYESEAGRDDGGNTEFLESNTATVRPLILRDPDIYLNFQLYSFCLILSVAILLVECIHSYGKSKQIFGRVFDRFRRNFSGVKIYVGPN</sequence>
<dbReference type="AlphaFoldDB" id="A0A8J2KEU2"/>
<feature type="transmembrane region" description="Helical" evidence="1">
    <location>
        <begin position="603"/>
        <end position="623"/>
    </location>
</feature>
<keyword evidence="3" id="KW-1185">Reference proteome</keyword>
<evidence type="ECO:0000256" key="1">
    <source>
        <dbReference type="SAM" id="Phobius"/>
    </source>
</evidence>
<reference evidence="2" key="1">
    <citation type="submission" date="2021-06" db="EMBL/GenBank/DDBJ databases">
        <authorList>
            <person name="Hodson N. C."/>
            <person name="Mongue J. A."/>
            <person name="Jaron S. K."/>
        </authorList>
    </citation>
    <scope>NUCLEOTIDE SEQUENCE</scope>
</reference>
<feature type="transmembrane region" description="Helical" evidence="1">
    <location>
        <begin position="282"/>
        <end position="302"/>
    </location>
</feature>
<feature type="transmembrane region" description="Helical" evidence="1">
    <location>
        <begin position="345"/>
        <end position="364"/>
    </location>
</feature>
<organism evidence="2 3">
    <name type="scientific">Allacma fusca</name>
    <dbReference type="NCBI Taxonomy" id="39272"/>
    <lineage>
        <taxon>Eukaryota</taxon>
        <taxon>Metazoa</taxon>
        <taxon>Ecdysozoa</taxon>
        <taxon>Arthropoda</taxon>
        <taxon>Hexapoda</taxon>
        <taxon>Collembola</taxon>
        <taxon>Symphypleona</taxon>
        <taxon>Sminthuridae</taxon>
        <taxon>Allacma</taxon>
    </lineage>
</organism>
<proteinExistence type="predicted"/>
<dbReference type="Proteomes" id="UP000708208">
    <property type="component" value="Unassembled WGS sequence"/>
</dbReference>
<evidence type="ECO:0000313" key="3">
    <source>
        <dbReference type="Proteomes" id="UP000708208"/>
    </source>
</evidence>
<evidence type="ECO:0000313" key="2">
    <source>
        <dbReference type="EMBL" id="CAG7733869.1"/>
    </source>
</evidence>
<keyword evidence="1" id="KW-0472">Membrane</keyword>
<keyword evidence="1" id="KW-1133">Transmembrane helix</keyword>
<dbReference type="EMBL" id="CAJVCH010258208">
    <property type="protein sequence ID" value="CAG7733869.1"/>
    <property type="molecule type" value="Genomic_DNA"/>
</dbReference>
<protein>
    <submittedName>
        <fullName evidence="2">Uncharacterized protein</fullName>
    </submittedName>
</protein>
<accession>A0A8J2KEU2</accession>
<comment type="caution">
    <text evidence="2">The sequence shown here is derived from an EMBL/GenBank/DDBJ whole genome shotgun (WGS) entry which is preliminary data.</text>
</comment>
<gene>
    <name evidence="2" type="ORF">AFUS01_LOCUS22290</name>
</gene>